<dbReference type="InterPro" id="IPR004358">
    <property type="entry name" value="Sig_transdc_His_kin-like_C"/>
</dbReference>
<keyword evidence="11 14" id="KW-1133">Transmembrane helix</keyword>
<accession>A0A7W7FRS4</accession>
<dbReference type="GO" id="GO:0006355">
    <property type="term" value="P:regulation of DNA-templated transcription"/>
    <property type="evidence" value="ECO:0007669"/>
    <property type="project" value="InterPro"/>
</dbReference>
<evidence type="ECO:0000256" key="7">
    <source>
        <dbReference type="ARBA" id="ARBA00022692"/>
    </source>
</evidence>
<protein>
    <recommendedName>
        <fullName evidence="3">histidine kinase</fullName>
        <ecNumber evidence="3">2.7.13.3</ecNumber>
    </recommendedName>
</protein>
<dbReference type="Proteomes" id="UP000533598">
    <property type="component" value="Unassembled WGS sequence"/>
</dbReference>
<dbReference type="Gene3D" id="1.10.287.130">
    <property type="match status" value="1"/>
</dbReference>
<keyword evidence="6" id="KW-0808">Transferase</keyword>
<evidence type="ECO:0000256" key="2">
    <source>
        <dbReference type="ARBA" id="ARBA00004651"/>
    </source>
</evidence>
<comment type="subcellular location">
    <subcellularLocation>
        <location evidence="2">Cell membrane</location>
        <topology evidence="2">Multi-pass membrane protein</topology>
    </subcellularLocation>
</comment>
<evidence type="ECO:0000256" key="9">
    <source>
        <dbReference type="ARBA" id="ARBA00022777"/>
    </source>
</evidence>
<dbReference type="InterPro" id="IPR013767">
    <property type="entry name" value="PAS_fold"/>
</dbReference>
<dbReference type="GO" id="GO:0000155">
    <property type="term" value="F:phosphorelay sensor kinase activity"/>
    <property type="evidence" value="ECO:0007669"/>
    <property type="project" value="InterPro"/>
</dbReference>
<dbReference type="Gene3D" id="3.30.450.20">
    <property type="entry name" value="PAS domain"/>
    <property type="match status" value="2"/>
</dbReference>
<evidence type="ECO:0000313" key="17">
    <source>
        <dbReference type="Proteomes" id="UP000533598"/>
    </source>
</evidence>
<dbReference type="InterPro" id="IPR005467">
    <property type="entry name" value="His_kinase_dom"/>
</dbReference>
<dbReference type="PRINTS" id="PR00344">
    <property type="entry name" value="BCTRLSENSOR"/>
</dbReference>
<dbReference type="EMBL" id="JACHMH010000001">
    <property type="protein sequence ID" value="MBB4674678.1"/>
    <property type="molecule type" value="Genomic_DNA"/>
</dbReference>
<dbReference type="Pfam" id="PF02518">
    <property type="entry name" value="HATPase_c"/>
    <property type="match status" value="1"/>
</dbReference>
<evidence type="ECO:0000256" key="8">
    <source>
        <dbReference type="ARBA" id="ARBA00022741"/>
    </source>
</evidence>
<dbReference type="SUPFAM" id="SSF55785">
    <property type="entry name" value="PYP-like sensor domain (PAS domain)"/>
    <property type="match status" value="1"/>
</dbReference>
<dbReference type="Pfam" id="PF17203">
    <property type="entry name" value="sCache_3_2"/>
    <property type="match status" value="1"/>
</dbReference>
<keyword evidence="9 16" id="KW-0418">Kinase</keyword>
<dbReference type="InterPro" id="IPR033463">
    <property type="entry name" value="sCache_3"/>
</dbReference>
<dbReference type="AlphaFoldDB" id="A0A7W7FRS4"/>
<dbReference type="SUPFAM" id="SSF55890">
    <property type="entry name" value="Sporulation response regulatory protein Spo0B"/>
    <property type="match status" value="1"/>
</dbReference>
<keyword evidence="5" id="KW-0597">Phosphoprotein</keyword>
<dbReference type="SUPFAM" id="SSF103190">
    <property type="entry name" value="Sensory domain-like"/>
    <property type="match status" value="1"/>
</dbReference>
<dbReference type="Pfam" id="PF00989">
    <property type="entry name" value="PAS"/>
    <property type="match status" value="1"/>
</dbReference>
<dbReference type="SMART" id="SM00387">
    <property type="entry name" value="HATPase_c"/>
    <property type="match status" value="1"/>
</dbReference>
<evidence type="ECO:0000256" key="12">
    <source>
        <dbReference type="ARBA" id="ARBA00023012"/>
    </source>
</evidence>
<name>A0A7W7FRS4_9PSEU</name>
<evidence type="ECO:0000256" key="6">
    <source>
        <dbReference type="ARBA" id="ARBA00022679"/>
    </source>
</evidence>
<evidence type="ECO:0000256" key="5">
    <source>
        <dbReference type="ARBA" id="ARBA00022553"/>
    </source>
</evidence>
<keyword evidence="7 14" id="KW-0812">Transmembrane</keyword>
<dbReference type="InterPro" id="IPR029151">
    <property type="entry name" value="Sensor-like_sf"/>
</dbReference>
<dbReference type="RefSeq" id="WP_185000771.1">
    <property type="nucleotide sequence ID" value="NZ_BAAAUI010000003.1"/>
</dbReference>
<sequence length="531" mass="56602">MGVRGSLARQLFALQFLVVLALLGAVTASTLSQSTANFRETQGRRMLLVAEQVAATDGVQDALADGQYHRLVIFAETARGQAGNSSISIATTDLRIRTATDPRRVNEQLAVGLPQVATGRSWDGVLGEQVVAQVPVFSDEGRLVGVVSAGQDEPGLWESLISSPGDLLIHLGLGTGIGLIGSLLAARWVKRQTLGLEPREITGLVEHREAMLHGIREGVLGLDQQHRITLMNTSARELLALPDAIGTQVDELADANERLRDVLTGRASGPNQVVLRSGRVLVMNRMPIGLHGQQIGAVVTLRDRTELVALQQELDVNRHATDTLRAQAHEFRNELHTIAGLIELGEYDEVVRYVTRANRAHADWSRAVTARIADPALAALLIAKASLAAERAVGIKLSEESIVDRVDEALSQDLVTVVGNLVDNALDALPAGAGQWVEVHIAGSAEQVLVRVRDSGPGIAPELAEEVFEHGFTTKVATQGGQRGIGLALTRQICVRRGGSVSVRNEGGAVFTATLGRATAALGTRPPEVSR</sequence>
<evidence type="ECO:0000256" key="11">
    <source>
        <dbReference type="ARBA" id="ARBA00022989"/>
    </source>
</evidence>
<evidence type="ECO:0000256" key="13">
    <source>
        <dbReference type="ARBA" id="ARBA00023136"/>
    </source>
</evidence>
<evidence type="ECO:0000256" key="3">
    <source>
        <dbReference type="ARBA" id="ARBA00012438"/>
    </source>
</evidence>
<reference evidence="16 17" key="1">
    <citation type="submission" date="2020-08" db="EMBL/GenBank/DDBJ databases">
        <title>Sequencing the genomes of 1000 actinobacteria strains.</title>
        <authorList>
            <person name="Klenk H.-P."/>
        </authorList>
    </citation>
    <scope>NUCLEOTIDE SEQUENCE [LARGE SCALE GENOMIC DNA]</scope>
    <source>
        <strain evidence="16 17">DSM 44230</strain>
    </source>
</reference>
<evidence type="ECO:0000256" key="1">
    <source>
        <dbReference type="ARBA" id="ARBA00000085"/>
    </source>
</evidence>
<dbReference type="InterPro" id="IPR016120">
    <property type="entry name" value="Sig_transdc_His_kin_SpoOB"/>
</dbReference>
<evidence type="ECO:0000256" key="4">
    <source>
        <dbReference type="ARBA" id="ARBA00022475"/>
    </source>
</evidence>
<gene>
    <name evidence="16" type="ORF">HNR67_000796</name>
</gene>
<dbReference type="PANTHER" id="PTHR43547">
    <property type="entry name" value="TWO-COMPONENT HISTIDINE KINASE"/>
    <property type="match status" value="1"/>
</dbReference>
<keyword evidence="10" id="KW-0067">ATP-binding</keyword>
<keyword evidence="13 14" id="KW-0472">Membrane</keyword>
<dbReference type="PANTHER" id="PTHR43547:SF10">
    <property type="entry name" value="SENSOR HISTIDINE KINASE DCUS"/>
    <property type="match status" value="1"/>
</dbReference>
<keyword evidence="17" id="KW-1185">Reference proteome</keyword>
<dbReference type="SUPFAM" id="SSF55874">
    <property type="entry name" value="ATPase domain of HSP90 chaperone/DNA topoisomerase II/histidine kinase"/>
    <property type="match status" value="1"/>
</dbReference>
<feature type="domain" description="Histidine kinase" evidence="15">
    <location>
        <begin position="326"/>
        <end position="519"/>
    </location>
</feature>
<dbReference type="PROSITE" id="PS50109">
    <property type="entry name" value="HIS_KIN"/>
    <property type="match status" value="1"/>
</dbReference>
<evidence type="ECO:0000256" key="10">
    <source>
        <dbReference type="ARBA" id="ARBA00022840"/>
    </source>
</evidence>
<dbReference type="InterPro" id="IPR003594">
    <property type="entry name" value="HATPase_dom"/>
</dbReference>
<proteinExistence type="predicted"/>
<evidence type="ECO:0000313" key="16">
    <source>
        <dbReference type="EMBL" id="MBB4674678.1"/>
    </source>
</evidence>
<keyword evidence="8" id="KW-0547">Nucleotide-binding</keyword>
<evidence type="ECO:0000259" key="15">
    <source>
        <dbReference type="PROSITE" id="PS50109"/>
    </source>
</evidence>
<dbReference type="GO" id="GO:0005524">
    <property type="term" value="F:ATP binding"/>
    <property type="evidence" value="ECO:0007669"/>
    <property type="project" value="UniProtKB-KW"/>
</dbReference>
<keyword evidence="12" id="KW-0902">Two-component regulatory system</keyword>
<organism evidence="16 17">
    <name type="scientific">Crossiella cryophila</name>
    <dbReference type="NCBI Taxonomy" id="43355"/>
    <lineage>
        <taxon>Bacteria</taxon>
        <taxon>Bacillati</taxon>
        <taxon>Actinomycetota</taxon>
        <taxon>Actinomycetes</taxon>
        <taxon>Pseudonocardiales</taxon>
        <taxon>Pseudonocardiaceae</taxon>
        <taxon>Crossiella</taxon>
    </lineage>
</organism>
<keyword evidence="4" id="KW-1003">Cell membrane</keyword>
<dbReference type="EC" id="2.7.13.3" evidence="3"/>
<dbReference type="Gene3D" id="3.30.565.10">
    <property type="entry name" value="Histidine kinase-like ATPase, C-terminal domain"/>
    <property type="match status" value="1"/>
</dbReference>
<comment type="catalytic activity">
    <reaction evidence="1">
        <text>ATP + protein L-histidine = ADP + protein N-phospho-L-histidine.</text>
        <dbReference type="EC" id="2.7.13.3"/>
    </reaction>
</comment>
<dbReference type="InterPro" id="IPR035965">
    <property type="entry name" value="PAS-like_dom_sf"/>
</dbReference>
<dbReference type="InterPro" id="IPR036890">
    <property type="entry name" value="HATPase_C_sf"/>
</dbReference>
<evidence type="ECO:0000256" key="14">
    <source>
        <dbReference type="SAM" id="Phobius"/>
    </source>
</evidence>
<dbReference type="GO" id="GO:0005886">
    <property type="term" value="C:plasma membrane"/>
    <property type="evidence" value="ECO:0007669"/>
    <property type="project" value="UniProtKB-SubCell"/>
</dbReference>
<dbReference type="InterPro" id="IPR039506">
    <property type="entry name" value="SPOB_a"/>
</dbReference>
<feature type="transmembrane region" description="Helical" evidence="14">
    <location>
        <begin position="167"/>
        <end position="189"/>
    </location>
</feature>
<dbReference type="Pfam" id="PF14689">
    <property type="entry name" value="SPOB_a"/>
    <property type="match status" value="1"/>
</dbReference>
<comment type="caution">
    <text evidence="16">The sequence shown here is derived from an EMBL/GenBank/DDBJ whole genome shotgun (WGS) entry which is preliminary data.</text>
</comment>